<keyword evidence="1" id="KW-0732">Signal</keyword>
<accession>A0A545TH20</accession>
<feature type="chain" id="PRO_5022190379" evidence="1">
    <location>
        <begin position="19"/>
        <end position="297"/>
    </location>
</feature>
<dbReference type="InterPro" id="IPR025164">
    <property type="entry name" value="Toastrack_DUF4097"/>
</dbReference>
<proteinExistence type="predicted"/>
<sequence>MKKLVSLILVSLSFSAFAGDKVDKELSAPLDGVVEIHNVRGEINIIGWDQPKVTVKGTLDDLTEKFVFASKGSTTYIKVKLPKNSRHHNRDGSNLSINVPQGSEVVFSGVATDLTISKIDGGLDIKSVSGDISINETKGRTQINSISGILKLKDVVGSLEVSTISGDLDADVSCDKVRVSGVSADLKVKLDSIQSAKVSNVSGDTTISGVLNSDGELDMGSVSGTAVYVVDGELDARVVMETAPGGDIVNDYTDDKPISSFINSQNLRFTAGEGKGRVKMSTVSGDVGLKANKKSKD</sequence>
<feature type="signal peptide" evidence="1">
    <location>
        <begin position="1"/>
        <end position="18"/>
    </location>
</feature>
<reference evidence="3 4" key="1">
    <citation type="submission" date="2019-06" db="EMBL/GenBank/DDBJ databases">
        <title>Draft genome of Aliikangiella marina GYP-15.</title>
        <authorList>
            <person name="Wang G."/>
        </authorList>
    </citation>
    <scope>NUCLEOTIDE SEQUENCE [LARGE SCALE GENOMIC DNA]</scope>
    <source>
        <strain evidence="3 4">GYP-15</strain>
    </source>
</reference>
<dbReference type="RefSeq" id="WP_142887890.1">
    <property type="nucleotide sequence ID" value="NZ_VIKR01000001.1"/>
</dbReference>
<comment type="caution">
    <text evidence="3">The sequence shown here is derived from an EMBL/GenBank/DDBJ whole genome shotgun (WGS) entry which is preliminary data.</text>
</comment>
<feature type="domain" description="DUF4097" evidence="2">
    <location>
        <begin position="52"/>
        <end position="289"/>
    </location>
</feature>
<dbReference type="Pfam" id="PF13349">
    <property type="entry name" value="DUF4097"/>
    <property type="match status" value="1"/>
</dbReference>
<organism evidence="3 4">
    <name type="scientific">Aliikangiella marina</name>
    <dbReference type="NCBI Taxonomy" id="1712262"/>
    <lineage>
        <taxon>Bacteria</taxon>
        <taxon>Pseudomonadati</taxon>
        <taxon>Pseudomonadota</taxon>
        <taxon>Gammaproteobacteria</taxon>
        <taxon>Oceanospirillales</taxon>
        <taxon>Pleioneaceae</taxon>
        <taxon>Aliikangiella</taxon>
    </lineage>
</organism>
<dbReference type="AlphaFoldDB" id="A0A545TH20"/>
<protein>
    <submittedName>
        <fullName evidence="3">DUF4097 domain-containing protein</fullName>
    </submittedName>
</protein>
<dbReference type="EMBL" id="VIKR01000001">
    <property type="protein sequence ID" value="TQV76530.1"/>
    <property type="molecule type" value="Genomic_DNA"/>
</dbReference>
<dbReference type="Proteomes" id="UP000317839">
    <property type="component" value="Unassembled WGS sequence"/>
</dbReference>
<evidence type="ECO:0000259" key="2">
    <source>
        <dbReference type="Pfam" id="PF13349"/>
    </source>
</evidence>
<evidence type="ECO:0000313" key="3">
    <source>
        <dbReference type="EMBL" id="TQV76530.1"/>
    </source>
</evidence>
<name>A0A545TH20_9GAMM</name>
<dbReference type="OrthoDB" id="6194490at2"/>
<gene>
    <name evidence="3" type="ORF">FLL45_00780</name>
</gene>
<evidence type="ECO:0000256" key="1">
    <source>
        <dbReference type="SAM" id="SignalP"/>
    </source>
</evidence>
<keyword evidence="4" id="KW-1185">Reference proteome</keyword>
<evidence type="ECO:0000313" key="4">
    <source>
        <dbReference type="Proteomes" id="UP000317839"/>
    </source>
</evidence>